<evidence type="ECO:0000313" key="9">
    <source>
        <dbReference type="Proteomes" id="UP000473681"/>
    </source>
</evidence>
<comment type="caution">
    <text evidence="7">The sequence shown here is derived from an EMBL/GenBank/DDBJ whole genome shotgun (WGS) entry which is preliminary data.</text>
</comment>
<feature type="signal peptide" evidence="5">
    <location>
        <begin position="1"/>
        <end position="26"/>
    </location>
</feature>
<keyword evidence="3" id="KW-0813">Transport</keyword>
<dbReference type="OrthoDB" id="9801912at2"/>
<dbReference type="EMBL" id="SWVK01000001">
    <property type="protein sequence ID" value="NFN33545.1"/>
    <property type="molecule type" value="Genomic_DNA"/>
</dbReference>
<dbReference type="GO" id="GO:0015833">
    <property type="term" value="P:peptide transport"/>
    <property type="evidence" value="ECO:0007669"/>
    <property type="project" value="TreeGrafter"/>
</dbReference>
<dbReference type="GO" id="GO:1904680">
    <property type="term" value="F:peptide transmembrane transporter activity"/>
    <property type="evidence" value="ECO:0007669"/>
    <property type="project" value="TreeGrafter"/>
</dbReference>
<protein>
    <submittedName>
        <fullName evidence="7">Peptide ABC transporter substrate-binding protein</fullName>
    </submittedName>
</protein>
<dbReference type="InterPro" id="IPR023765">
    <property type="entry name" value="SBP_5_CS"/>
</dbReference>
<keyword evidence="4 5" id="KW-0732">Signal</keyword>
<dbReference type="Gene3D" id="3.90.76.10">
    <property type="entry name" value="Dipeptide-binding Protein, Domain 1"/>
    <property type="match status" value="1"/>
</dbReference>
<dbReference type="AlphaFoldDB" id="A0A0M1LSP3"/>
<comment type="similarity">
    <text evidence="2">Belongs to the bacterial solute-binding protein 5 family.</text>
</comment>
<evidence type="ECO:0000256" key="2">
    <source>
        <dbReference type="ARBA" id="ARBA00005695"/>
    </source>
</evidence>
<evidence type="ECO:0000256" key="4">
    <source>
        <dbReference type="ARBA" id="ARBA00022729"/>
    </source>
</evidence>
<dbReference type="InterPro" id="IPR039424">
    <property type="entry name" value="SBP_5"/>
</dbReference>
<dbReference type="InterPro" id="IPR030678">
    <property type="entry name" value="Peptide/Ni-bd"/>
</dbReference>
<dbReference type="Proteomes" id="UP000476820">
    <property type="component" value="Unassembled WGS sequence"/>
</dbReference>
<comment type="subcellular location">
    <subcellularLocation>
        <location evidence="1">Cell membrane</location>
        <topology evidence="1">Lipid-anchor</topology>
    </subcellularLocation>
</comment>
<evidence type="ECO:0000313" key="7">
    <source>
        <dbReference type="EMBL" id="NFF86840.1"/>
    </source>
</evidence>
<evidence type="ECO:0000256" key="1">
    <source>
        <dbReference type="ARBA" id="ARBA00004193"/>
    </source>
</evidence>
<evidence type="ECO:0000256" key="5">
    <source>
        <dbReference type="SAM" id="SignalP"/>
    </source>
</evidence>
<dbReference type="PROSITE" id="PS51257">
    <property type="entry name" value="PROKAR_LIPOPROTEIN"/>
    <property type="match status" value="1"/>
</dbReference>
<accession>A0A0M1LSP3</accession>
<organism evidence="7 10">
    <name type="scientific">Clostridium botulinum</name>
    <dbReference type="NCBI Taxonomy" id="1491"/>
    <lineage>
        <taxon>Bacteria</taxon>
        <taxon>Bacillati</taxon>
        <taxon>Bacillota</taxon>
        <taxon>Clostridia</taxon>
        <taxon>Eubacteriales</taxon>
        <taxon>Clostridiaceae</taxon>
        <taxon>Clostridium</taxon>
    </lineage>
</organism>
<name>A0A0M1LSP3_CLOBO</name>
<dbReference type="PANTHER" id="PTHR30290">
    <property type="entry name" value="PERIPLASMIC BINDING COMPONENT OF ABC TRANSPORTER"/>
    <property type="match status" value="1"/>
</dbReference>
<dbReference type="CDD" id="cd08504">
    <property type="entry name" value="PBP2_OppA"/>
    <property type="match status" value="1"/>
</dbReference>
<dbReference type="Gene3D" id="3.40.190.10">
    <property type="entry name" value="Periplasmic binding protein-like II"/>
    <property type="match status" value="1"/>
</dbReference>
<evidence type="ECO:0000259" key="6">
    <source>
        <dbReference type="Pfam" id="PF00496"/>
    </source>
</evidence>
<dbReference type="EMBL" id="SWOV01000004">
    <property type="protein sequence ID" value="NFF86840.1"/>
    <property type="molecule type" value="Genomic_DNA"/>
</dbReference>
<dbReference type="Gene3D" id="3.10.105.10">
    <property type="entry name" value="Dipeptide-binding Protein, Domain 3"/>
    <property type="match status" value="1"/>
</dbReference>
<dbReference type="PROSITE" id="PS01040">
    <property type="entry name" value="SBP_BACTERIAL_5"/>
    <property type="match status" value="1"/>
</dbReference>
<gene>
    <name evidence="7" type="ORF">FC774_02815</name>
    <name evidence="8" type="ORF">FDB51_00070</name>
</gene>
<dbReference type="Proteomes" id="UP000473681">
    <property type="component" value="Unassembled WGS sequence"/>
</dbReference>
<evidence type="ECO:0000313" key="8">
    <source>
        <dbReference type="EMBL" id="NFN33545.1"/>
    </source>
</evidence>
<dbReference type="GO" id="GO:0030288">
    <property type="term" value="C:outer membrane-bounded periplasmic space"/>
    <property type="evidence" value="ECO:0007669"/>
    <property type="project" value="UniProtKB-ARBA"/>
</dbReference>
<dbReference type="SUPFAM" id="SSF53850">
    <property type="entry name" value="Periplasmic binding protein-like II"/>
    <property type="match status" value="1"/>
</dbReference>
<dbReference type="FunFam" id="3.90.76.10:FF:000001">
    <property type="entry name" value="Oligopeptide ABC transporter substrate-binding protein"/>
    <property type="match status" value="1"/>
</dbReference>
<sequence>MKTSKIKKLCAITLALTLGFSSLVGCGGGTSNDPNAQAITYNLNADPKTLDPALSEAVDSATIIVNAFEGLYKLDENNKAIPGIAEKCDISEDGTVYTFHIRDGVKWSNGEPVTANDFEYSWKRVLNPATASGYAFQMSYIKGAEAYNQGKGSVEDVGVKAIDDKTLEVTLAAPCSYFLDLTAFTCYLPVNKTTVEANKDTWALNAETYVSNGPFKMTKYGMKDEIVLEKNENYYDVNNIKLDKLNVKLVTEDTSAWASFKTGDFDMVDVVPTSEIEGALADGTGKNFPLLGTGFYVINVSDSVNAIDPNAAKVLQDKRVRKALNLAIDRPSIIKNILKGGQTPATGFVAQGIKDPDGSDFADKKYFKAEGDIEEAKKLLAEAGYPNGEGFPNLVTLINPVNPNGDIAQAMQDMWKTNLGINVELQSQEWKVFQTTRSAKQYEIGFHSWVGDYIDPMTFLDMWESTSGQNCAGYNNPEYDKLIRAAKVEQDQTKRFEMLHQAEDILMEDMPIIPLNYQVKTKGIKDYVKGVNVSPLGFIYFDKAYVEGK</sequence>
<dbReference type="Pfam" id="PF00496">
    <property type="entry name" value="SBP_bac_5"/>
    <property type="match status" value="1"/>
</dbReference>
<dbReference type="PIRSF" id="PIRSF002741">
    <property type="entry name" value="MppA"/>
    <property type="match status" value="1"/>
</dbReference>
<evidence type="ECO:0000256" key="3">
    <source>
        <dbReference type="ARBA" id="ARBA00022448"/>
    </source>
</evidence>
<proteinExistence type="inferred from homology"/>
<evidence type="ECO:0000313" key="10">
    <source>
        <dbReference type="Proteomes" id="UP000476820"/>
    </source>
</evidence>
<dbReference type="FunFam" id="3.10.105.10:FF:000001">
    <property type="entry name" value="Oligopeptide ABC transporter, oligopeptide-binding protein"/>
    <property type="match status" value="1"/>
</dbReference>
<dbReference type="PANTHER" id="PTHR30290:SF10">
    <property type="entry name" value="PERIPLASMIC OLIGOPEPTIDE-BINDING PROTEIN-RELATED"/>
    <property type="match status" value="1"/>
</dbReference>
<feature type="domain" description="Solute-binding protein family 5" evidence="6">
    <location>
        <begin position="80"/>
        <end position="469"/>
    </location>
</feature>
<dbReference type="GO" id="GO:0043190">
    <property type="term" value="C:ATP-binding cassette (ABC) transporter complex"/>
    <property type="evidence" value="ECO:0007669"/>
    <property type="project" value="InterPro"/>
</dbReference>
<dbReference type="RefSeq" id="WP_053342704.1">
    <property type="nucleotide sequence ID" value="NZ_LFPD01000023.1"/>
</dbReference>
<dbReference type="InterPro" id="IPR000914">
    <property type="entry name" value="SBP_5_dom"/>
</dbReference>
<feature type="chain" id="PRO_5038209935" evidence="5">
    <location>
        <begin position="27"/>
        <end position="549"/>
    </location>
</feature>
<reference evidence="9 10" key="1">
    <citation type="submission" date="2019-04" db="EMBL/GenBank/DDBJ databases">
        <title>Genome sequencing of Clostridium botulinum Groups I-IV and Clostridium butyricum.</title>
        <authorList>
            <person name="Brunt J."/>
            <person name="Van Vliet A.H.M."/>
            <person name="Stringer S.C."/>
            <person name="Carter A.T."/>
            <person name="Peck M.W."/>
        </authorList>
    </citation>
    <scope>NUCLEOTIDE SEQUENCE [LARGE SCALE GENOMIC DNA]</scope>
    <source>
        <strain evidence="7 10">1605</strain>
        <strain evidence="8 9">CB-K-33E</strain>
    </source>
</reference>